<dbReference type="PANTHER" id="PTHR11552:SF147">
    <property type="entry name" value="CHOLINE DEHYDROGENASE, MITOCHONDRIAL"/>
    <property type="match status" value="1"/>
</dbReference>
<dbReference type="Pfam" id="PF05834">
    <property type="entry name" value="Lycopene_cycl"/>
    <property type="match status" value="1"/>
</dbReference>
<gene>
    <name evidence="2" type="ORF">E0H31_31070</name>
</gene>
<accession>A0A8G2ISD5</accession>
<evidence type="ECO:0008006" key="4">
    <source>
        <dbReference type="Google" id="ProtNLM"/>
    </source>
</evidence>
<evidence type="ECO:0000313" key="2">
    <source>
        <dbReference type="EMBL" id="TBX86629.1"/>
    </source>
</evidence>
<dbReference type="AlphaFoldDB" id="A0A8G2ISD5"/>
<dbReference type="Proteomes" id="UP000291866">
    <property type="component" value="Unassembled WGS sequence"/>
</dbReference>
<dbReference type="InterPro" id="IPR012132">
    <property type="entry name" value="GMC_OxRdtase"/>
</dbReference>
<protein>
    <recommendedName>
        <fullName evidence="4">Glucose-methanol-choline oxidoreductase N-terminal domain-containing protein</fullName>
    </recommendedName>
</protein>
<reference evidence="2 3" key="1">
    <citation type="submission" date="2019-02" db="EMBL/GenBank/DDBJ databases">
        <title>The competitiveness to form nodules shapes the capacities of Rhizobium leguminosarum sv viciae communities to promote symbiosis with specific hosts.</title>
        <authorList>
            <person name="Boivin S."/>
            <person name="Lepetit M."/>
        </authorList>
    </citation>
    <scope>NUCLEOTIDE SEQUENCE [LARGE SCALE GENOMIC DNA]</scope>
    <source>
        <strain evidence="2 3">SPF4F3</strain>
    </source>
</reference>
<dbReference type="GO" id="GO:0016491">
    <property type="term" value="F:oxidoreductase activity"/>
    <property type="evidence" value="ECO:0007669"/>
    <property type="project" value="TreeGrafter"/>
</dbReference>
<evidence type="ECO:0000313" key="3">
    <source>
        <dbReference type="Proteomes" id="UP000291866"/>
    </source>
</evidence>
<dbReference type="SUPFAM" id="SSF51905">
    <property type="entry name" value="FAD/NAD(P)-binding domain"/>
    <property type="match status" value="1"/>
</dbReference>
<comment type="caution">
    <text evidence="2">The sequence shown here is derived from an EMBL/GenBank/DDBJ whole genome shotgun (WGS) entry which is preliminary data.</text>
</comment>
<name>A0A8G2ISD5_RHILV</name>
<dbReference type="PANTHER" id="PTHR11552">
    <property type="entry name" value="GLUCOSE-METHANOL-CHOLINE GMC OXIDOREDUCTASE"/>
    <property type="match status" value="1"/>
</dbReference>
<dbReference type="Gene3D" id="3.50.50.60">
    <property type="entry name" value="FAD/NAD(P)-binding domain"/>
    <property type="match status" value="1"/>
</dbReference>
<organism evidence="2 3">
    <name type="scientific">Rhizobium leguminosarum bv. viciae</name>
    <dbReference type="NCBI Taxonomy" id="387"/>
    <lineage>
        <taxon>Bacteria</taxon>
        <taxon>Pseudomonadati</taxon>
        <taxon>Pseudomonadota</taxon>
        <taxon>Alphaproteobacteria</taxon>
        <taxon>Hyphomicrobiales</taxon>
        <taxon>Rhizobiaceae</taxon>
        <taxon>Rhizobium/Agrobacterium group</taxon>
        <taxon>Rhizobium</taxon>
    </lineage>
</organism>
<sequence length="113" mass="11772">MIDTNEPANAGPDRRRFPANPAATANLAASGTDSVSGRFDIIIVGGGSAGAVIANRLSADPSRRVLLIEAGKAYPNRCLSRCVALGGRAFSRNRVSHDDAGGMHCGKDDLTHR</sequence>
<dbReference type="InterPro" id="IPR036188">
    <property type="entry name" value="FAD/NAD-bd_sf"/>
</dbReference>
<dbReference type="GO" id="GO:0050660">
    <property type="term" value="F:flavin adenine dinucleotide binding"/>
    <property type="evidence" value="ECO:0007669"/>
    <property type="project" value="InterPro"/>
</dbReference>
<comment type="similarity">
    <text evidence="1">Belongs to the GMC oxidoreductase family.</text>
</comment>
<evidence type="ECO:0000256" key="1">
    <source>
        <dbReference type="ARBA" id="ARBA00010790"/>
    </source>
</evidence>
<proteinExistence type="inferred from homology"/>
<dbReference type="EMBL" id="SJLU01000022">
    <property type="protein sequence ID" value="TBX86629.1"/>
    <property type="molecule type" value="Genomic_DNA"/>
</dbReference>